<dbReference type="Proteomes" id="UP000009027">
    <property type="component" value="Unassembled WGS sequence"/>
</dbReference>
<feature type="region of interest" description="Disordered" evidence="1">
    <location>
        <begin position="225"/>
        <end position="280"/>
    </location>
</feature>
<dbReference type="EMBL" id="CAEX01008083">
    <property type="protein sequence ID" value="CCD21671.1"/>
    <property type="molecule type" value="Genomic_DNA"/>
</dbReference>
<protein>
    <submittedName>
        <fullName evidence="2">Uncharacterized protein</fullName>
    </submittedName>
</protein>
<accession>F9WVR2</accession>
<proteinExistence type="predicted"/>
<reference evidence="2 3" key="1">
    <citation type="journal article" date="2012" name="Proc. Natl. Acad. Sci. U.S.A.">
        <title>Antigenic diversity is generated by distinct evolutionary mechanisms in African trypanosome species.</title>
        <authorList>
            <person name="Jackson A.P."/>
            <person name="Berry A."/>
            <person name="Aslett M."/>
            <person name="Allison H.C."/>
            <person name="Burton P."/>
            <person name="Vavrova-Anderson J."/>
            <person name="Brown R."/>
            <person name="Browne H."/>
            <person name="Corton N."/>
            <person name="Hauser H."/>
            <person name="Gamble J."/>
            <person name="Gilderthorp R."/>
            <person name="Marcello L."/>
            <person name="McQuillan J."/>
            <person name="Otto T.D."/>
            <person name="Quail M.A."/>
            <person name="Sanders M.J."/>
            <person name="van Tonder A."/>
            <person name="Ginger M.L."/>
            <person name="Field M.C."/>
            <person name="Barry J.D."/>
            <person name="Hertz-Fowler C."/>
            <person name="Berriman M."/>
        </authorList>
    </citation>
    <scope>NUCLEOTIDE SEQUENCE</scope>
    <source>
        <strain evidence="2 3">Y486</strain>
    </source>
</reference>
<sequence length="298" mass="31457">MAGKIDGMIETLATHNRGKSTQKGVACIGAGTAQDASQINATLAGYRQQQLKACFTDNAEGMNATTFEAEVTKHKEALTLFDGSSDTGAVVANPDGPETYCAFFTGKDNTNAVLYSTGSADTDVAATWGGLWAIAKPDNGKNVKLQAQRKNNSELGQWRDQEDIAETLATLKEIEATISATNKTHTTANCLQQLAQGTKTLENAALREACRAFAFDAWLAQWTTRDQSTQTSGTANKGAELPAPRSDESDNDAQPGARTAHAGNYAEDTRTQGRAAETASVPAPLLLATRLGLVRAAA</sequence>
<name>F9WVR2_TRYVY</name>
<dbReference type="AlphaFoldDB" id="F9WVR2"/>
<evidence type="ECO:0000313" key="2">
    <source>
        <dbReference type="EMBL" id="CCD21671.1"/>
    </source>
</evidence>
<dbReference type="VEuPathDB" id="TriTrypDB:TvY486_0045950"/>
<organism evidence="2 3">
    <name type="scientific">Trypanosoma vivax (strain Y486)</name>
    <dbReference type="NCBI Taxonomy" id="1055687"/>
    <lineage>
        <taxon>Eukaryota</taxon>
        <taxon>Discoba</taxon>
        <taxon>Euglenozoa</taxon>
        <taxon>Kinetoplastea</taxon>
        <taxon>Metakinetoplastina</taxon>
        <taxon>Trypanosomatida</taxon>
        <taxon>Trypanosomatidae</taxon>
        <taxon>Trypanosoma</taxon>
        <taxon>Duttonella</taxon>
    </lineage>
</organism>
<feature type="compositionally biased region" description="Polar residues" evidence="1">
    <location>
        <begin position="225"/>
        <end position="235"/>
    </location>
</feature>
<evidence type="ECO:0000313" key="3">
    <source>
        <dbReference type="Proteomes" id="UP000009027"/>
    </source>
</evidence>
<gene>
    <name evidence="2" type="ORF">TvY486_0045950</name>
</gene>
<keyword evidence="3" id="KW-1185">Reference proteome</keyword>
<evidence type="ECO:0000256" key="1">
    <source>
        <dbReference type="SAM" id="MobiDB-lite"/>
    </source>
</evidence>